<dbReference type="Pfam" id="PF07228">
    <property type="entry name" value="SpoIIE"/>
    <property type="match status" value="1"/>
</dbReference>
<dbReference type="SUPFAM" id="SSF81606">
    <property type="entry name" value="PP2C-like"/>
    <property type="match status" value="1"/>
</dbReference>
<dbReference type="InterPro" id="IPR000014">
    <property type="entry name" value="PAS"/>
</dbReference>
<dbReference type="EMBL" id="WTFF01000261">
    <property type="protein sequence ID" value="MBW5485505.1"/>
    <property type="molecule type" value="Genomic_DNA"/>
</dbReference>
<dbReference type="PROSITE" id="PS50112">
    <property type="entry name" value="PAS"/>
    <property type="match status" value="1"/>
</dbReference>
<dbReference type="SUPFAM" id="SSF55785">
    <property type="entry name" value="PYP-like sensor domain (PAS domain)"/>
    <property type="match status" value="2"/>
</dbReference>
<dbReference type="Gene3D" id="3.60.40.10">
    <property type="entry name" value="PPM-type phosphatase domain"/>
    <property type="match status" value="1"/>
</dbReference>
<evidence type="ECO:0000256" key="2">
    <source>
        <dbReference type="SAM" id="MobiDB-lite"/>
    </source>
</evidence>
<dbReference type="InterPro" id="IPR052016">
    <property type="entry name" value="Bact_Sigma-Reg"/>
</dbReference>
<organism evidence="4 5">
    <name type="scientific">Streptomyces bambusae</name>
    <dbReference type="NCBI Taxonomy" id="1550616"/>
    <lineage>
        <taxon>Bacteria</taxon>
        <taxon>Bacillati</taxon>
        <taxon>Actinomycetota</taxon>
        <taxon>Actinomycetes</taxon>
        <taxon>Kitasatosporales</taxon>
        <taxon>Streptomycetaceae</taxon>
        <taxon>Streptomyces</taxon>
    </lineage>
</organism>
<dbReference type="InterPro" id="IPR013767">
    <property type="entry name" value="PAS_fold"/>
</dbReference>
<dbReference type="Pfam" id="PF08448">
    <property type="entry name" value="PAS_4"/>
    <property type="match status" value="1"/>
</dbReference>
<keyword evidence="5" id="KW-1185">Reference proteome</keyword>
<dbReference type="InterPro" id="IPR029016">
    <property type="entry name" value="GAF-like_dom_sf"/>
</dbReference>
<reference evidence="4 5" key="1">
    <citation type="submission" date="2019-12" db="EMBL/GenBank/DDBJ databases">
        <title>Genome sequence of Streptomyces bambusae.</title>
        <authorList>
            <person name="Bansal K."/>
            <person name="Choksket S."/>
            <person name="Korpole S."/>
            <person name="Patil P.B."/>
        </authorList>
    </citation>
    <scope>NUCLEOTIDE SEQUENCE [LARGE SCALE GENOMIC DNA]</scope>
    <source>
        <strain evidence="4 5">SK60</strain>
    </source>
</reference>
<sequence>MRAGSTRLPPRASAGRGRRVPSEPPGGAYDAGPLRSEPGALLEDVAVAVFGFDGDGRLSVWGPGARDLFGYDVREVLSRPASLLFPEPLPSLPGPAGDRLAATALTHGYWRIRTPARHRDGTVFDCGVRVFPLSRSTDEILVLALASRGDELDRVKTNLVFLDALFRTCPIGLVRLDEHLRYVHLNQALADMDGASVAEHLGRGVGEFMLTPDGGGFERLLRGVADSGRPVVGALMGLRTPGRPDRDQVRSVSFFPLSQAGGTRPGLGGLLVDVTDREQAIVEATANRQRLALLNRAAERIGTTLDVRVTAGELVDSVVPDFCDGAVVDVVEWLDESQPFTPELPLYTRRIAAGTTLPEPAVELIEGLERVSWPPGSPVHETLRTGRPVSFDVDEDFVTRTVVHQQRARLLVDSGLACIVIAPLIARGTAQGLAMFGRSAQRPAFTGQDLDLAGELASRAALCLDNARLYSRVEEIALTLQRALLPVTVAHSPHLEIAHRYFPGSRATEVGGDWYDVTGVPGDRVALVVGDVMGHGVPAAAAMGRLRITAKALARTGMEPAEVLTELDACARESGIDLATCLYIVHDPATGRARVASAGHLPALVRRPDGSVDTVDEVLGVPLGVGGVPFRTTGIELPDGSTLALYTDGLVESRDHDIDVGLDALRAALARADADSLEEAADGIVAGLLPEGPTDDTVLVLARVRTTPRPGDGGGRPGPGREG</sequence>
<keyword evidence="1" id="KW-0378">Hydrolase</keyword>
<gene>
    <name evidence="4" type="ORF">GPJ59_27455</name>
</gene>
<accession>A0ABS6ZCL5</accession>
<dbReference type="PANTHER" id="PTHR43156">
    <property type="entry name" value="STAGE II SPORULATION PROTEIN E-RELATED"/>
    <property type="match status" value="1"/>
</dbReference>
<name>A0ABS6ZCL5_9ACTN</name>
<dbReference type="PANTHER" id="PTHR43156:SF2">
    <property type="entry name" value="STAGE II SPORULATION PROTEIN E"/>
    <property type="match status" value="1"/>
</dbReference>
<dbReference type="Gene3D" id="3.30.450.20">
    <property type="entry name" value="PAS domain"/>
    <property type="match status" value="2"/>
</dbReference>
<evidence type="ECO:0000313" key="5">
    <source>
        <dbReference type="Proteomes" id="UP000812013"/>
    </source>
</evidence>
<dbReference type="CDD" id="cd00130">
    <property type="entry name" value="PAS"/>
    <property type="match status" value="2"/>
</dbReference>
<evidence type="ECO:0000259" key="3">
    <source>
        <dbReference type="PROSITE" id="PS50112"/>
    </source>
</evidence>
<dbReference type="Proteomes" id="UP000812013">
    <property type="component" value="Unassembled WGS sequence"/>
</dbReference>
<dbReference type="SMART" id="SM00091">
    <property type="entry name" value="PAS"/>
    <property type="match status" value="2"/>
</dbReference>
<evidence type="ECO:0000313" key="4">
    <source>
        <dbReference type="EMBL" id="MBW5485505.1"/>
    </source>
</evidence>
<dbReference type="Pfam" id="PF00989">
    <property type="entry name" value="PAS"/>
    <property type="match status" value="1"/>
</dbReference>
<dbReference type="SMART" id="SM00331">
    <property type="entry name" value="PP2C_SIG"/>
    <property type="match status" value="1"/>
</dbReference>
<dbReference type="Gene3D" id="3.30.450.40">
    <property type="match status" value="1"/>
</dbReference>
<dbReference type="NCBIfam" id="TIGR00229">
    <property type="entry name" value="sensory_box"/>
    <property type="match status" value="1"/>
</dbReference>
<feature type="region of interest" description="Disordered" evidence="2">
    <location>
        <begin position="1"/>
        <end position="35"/>
    </location>
</feature>
<dbReference type="Pfam" id="PF01590">
    <property type="entry name" value="GAF"/>
    <property type="match status" value="1"/>
</dbReference>
<comment type="caution">
    <text evidence="4">The sequence shown here is derived from an EMBL/GenBank/DDBJ whole genome shotgun (WGS) entry which is preliminary data.</text>
</comment>
<feature type="domain" description="PAS" evidence="3">
    <location>
        <begin position="41"/>
        <end position="87"/>
    </location>
</feature>
<dbReference type="InterPro" id="IPR013656">
    <property type="entry name" value="PAS_4"/>
</dbReference>
<dbReference type="InterPro" id="IPR036457">
    <property type="entry name" value="PPM-type-like_dom_sf"/>
</dbReference>
<evidence type="ECO:0000256" key="1">
    <source>
        <dbReference type="ARBA" id="ARBA00022801"/>
    </source>
</evidence>
<dbReference type="SUPFAM" id="SSF55781">
    <property type="entry name" value="GAF domain-like"/>
    <property type="match status" value="1"/>
</dbReference>
<dbReference type="InterPro" id="IPR035965">
    <property type="entry name" value="PAS-like_dom_sf"/>
</dbReference>
<dbReference type="InterPro" id="IPR001932">
    <property type="entry name" value="PPM-type_phosphatase-like_dom"/>
</dbReference>
<dbReference type="InterPro" id="IPR003018">
    <property type="entry name" value="GAF"/>
</dbReference>
<protein>
    <submittedName>
        <fullName evidence="4">SpoIIE family protein phosphatase</fullName>
    </submittedName>
</protein>
<proteinExistence type="predicted"/>